<evidence type="ECO:0000313" key="2">
    <source>
        <dbReference type="EMBL" id="NIK61075.1"/>
    </source>
</evidence>
<keyword evidence="2" id="KW-0808">Transferase</keyword>
<dbReference type="SUPFAM" id="SSF56112">
    <property type="entry name" value="Protein kinase-like (PK-like)"/>
    <property type="match status" value="1"/>
</dbReference>
<protein>
    <submittedName>
        <fullName evidence="2">Ser/Thr protein kinase RdoA (MazF antagonist)</fullName>
    </submittedName>
</protein>
<evidence type="ECO:0000313" key="3">
    <source>
        <dbReference type="Proteomes" id="UP000555407"/>
    </source>
</evidence>
<dbReference type="EMBL" id="JAASRO010000001">
    <property type="protein sequence ID" value="NIK61075.1"/>
    <property type="molecule type" value="Genomic_DNA"/>
</dbReference>
<name>A0A7X5VH28_9ACTN</name>
<dbReference type="Proteomes" id="UP000555407">
    <property type="component" value="Unassembled WGS sequence"/>
</dbReference>
<feature type="domain" description="Aminoglycoside phosphotransferase" evidence="1">
    <location>
        <begin position="34"/>
        <end position="112"/>
    </location>
</feature>
<keyword evidence="2" id="KW-0418">Kinase</keyword>
<dbReference type="Gene3D" id="3.90.1200.10">
    <property type="match status" value="1"/>
</dbReference>
<dbReference type="AlphaFoldDB" id="A0A7X5VH28"/>
<dbReference type="RefSeq" id="WP_167215209.1">
    <property type="nucleotide sequence ID" value="NZ_JAASRO010000001.1"/>
</dbReference>
<dbReference type="Pfam" id="PF01636">
    <property type="entry name" value="APH"/>
    <property type="match status" value="2"/>
</dbReference>
<proteinExistence type="predicted"/>
<sequence>MTSDGSTARSRAADTNTEFRPVSIADGIVTRPASAHTATVHAFLQHLRSQGLEDVIPEPLSNDGTTETLRLIEGDAGGDAWRHQHNVEGLASAARLLRRIHDASRTWEPPADAIFGHPILAALRRPGQVFCHGDPGPWNFVWRDGQAIGLFDWDYLHPGEPVDDIAYALFWFAPTRADDHCLNWHHFPKVPDRRNRIHHFLTAYGPTPPFDVVDAIITRGQATIDLVHSLATQGIEPQRTWVADGITEQETTELQWVAAHRTALTP</sequence>
<dbReference type="InterPro" id="IPR011009">
    <property type="entry name" value="Kinase-like_dom_sf"/>
</dbReference>
<reference evidence="2 3" key="1">
    <citation type="submission" date="2020-03" db="EMBL/GenBank/DDBJ databases">
        <title>Sequencing the genomes of 1000 actinobacteria strains.</title>
        <authorList>
            <person name="Klenk H.-P."/>
        </authorList>
    </citation>
    <scope>NUCLEOTIDE SEQUENCE [LARGE SCALE GENOMIC DNA]</scope>
    <source>
        <strain evidence="2 3">DSM 45490</strain>
    </source>
</reference>
<comment type="caution">
    <text evidence="2">The sequence shown here is derived from an EMBL/GenBank/DDBJ whole genome shotgun (WGS) entry which is preliminary data.</text>
</comment>
<gene>
    <name evidence="2" type="ORF">BJY22_006792</name>
</gene>
<dbReference type="InterPro" id="IPR002575">
    <property type="entry name" value="Aminoglycoside_PTrfase"/>
</dbReference>
<accession>A0A7X5VH28</accession>
<evidence type="ECO:0000259" key="1">
    <source>
        <dbReference type="Pfam" id="PF01636"/>
    </source>
</evidence>
<keyword evidence="3" id="KW-1185">Reference proteome</keyword>
<feature type="domain" description="Aminoglycoside phosphotransferase" evidence="1">
    <location>
        <begin position="121"/>
        <end position="176"/>
    </location>
</feature>
<dbReference type="GO" id="GO:0016301">
    <property type="term" value="F:kinase activity"/>
    <property type="evidence" value="ECO:0007669"/>
    <property type="project" value="UniProtKB-KW"/>
</dbReference>
<organism evidence="2 3">
    <name type="scientific">Kribbella shirazensis</name>
    <dbReference type="NCBI Taxonomy" id="1105143"/>
    <lineage>
        <taxon>Bacteria</taxon>
        <taxon>Bacillati</taxon>
        <taxon>Actinomycetota</taxon>
        <taxon>Actinomycetes</taxon>
        <taxon>Propionibacteriales</taxon>
        <taxon>Kribbellaceae</taxon>
        <taxon>Kribbella</taxon>
    </lineage>
</organism>